<dbReference type="Pfam" id="PF14534">
    <property type="entry name" value="DUF4440"/>
    <property type="match status" value="1"/>
</dbReference>
<proteinExistence type="predicted"/>
<reference evidence="2" key="1">
    <citation type="submission" date="2022-05" db="EMBL/GenBank/DDBJ databases">
        <authorList>
            <person name="Jo J.-H."/>
            <person name="Im W.-T."/>
        </authorList>
    </citation>
    <scope>NUCLEOTIDE SEQUENCE</scope>
    <source>
        <strain evidence="2">RB56-2</strain>
    </source>
</reference>
<organism evidence="2 3">
    <name type="scientific">Sphingomonas brevis</name>
    <dbReference type="NCBI Taxonomy" id="2908206"/>
    <lineage>
        <taxon>Bacteria</taxon>
        <taxon>Pseudomonadati</taxon>
        <taxon>Pseudomonadota</taxon>
        <taxon>Alphaproteobacteria</taxon>
        <taxon>Sphingomonadales</taxon>
        <taxon>Sphingomonadaceae</taxon>
        <taxon>Sphingomonas</taxon>
    </lineage>
</organism>
<sequence length="170" mass="19263">MVSFYIMVAGVAALAAPSADRLAVARLDRTYQEAVKRNDAATMDRILHPSFQLVLGNGRKISRKQLIEEARSRRITYELQDEEPKSQAVRVIGDTAIVTAKLRLKGTKEGLRFDRTLWFSDTYVRTERGWKYLFGQASLPLPPHVADDSNRLDLSQELLAAGFRPVEYRP</sequence>
<evidence type="ECO:0000259" key="1">
    <source>
        <dbReference type="Pfam" id="PF14534"/>
    </source>
</evidence>
<dbReference type="InterPro" id="IPR027843">
    <property type="entry name" value="DUF4440"/>
</dbReference>
<gene>
    <name evidence="2" type="ORF">LZ518_00925</name>
</gene>
<feature type="domain" description="DUF4440" evidence="1">
    <location>
        <begin position="24"/>
        <end position="131"/>
    </location>
</feature>
<protein>
    <submittedName>
        <fullName evidence="2">Nuclear transport factor 2 family protein</fullName>
    </submittedName>
</protein>
<dbReference type="Proteomes" id="UP001165383">
    <property type="component" value="Unassembled WGS sequence"/>
</dbReference>
<evidence type="ECO:0000313" key="2">
    <source>
        <dbReference type="EMBL" id="MCL6739706.1"/>
    </source>
</evidence>
<evidence type="ECO:0000313" key="3">
    <source>
        <dbReference type="Proteomes" id="UP001165383"/>
    </source>
</evidence>
<dbReference type="InterPro" id="IPR032710">
    <property type="entry name" value="NTF2-like_dom_sf"/>
</dbReference>
<dbReference type="RefSeq" id="WP_249914184.1">
    <property type="nucleotide sequence ID" value="NZ_JAMGBB010000001.1"/>
</dbReference>
<dbReference type="SUPFAM" id="SSF54427">
    <property type="entry name" value="NTF2-like"/>
    <property type="match status" value="1"/>
</dbReference>
<dbReference type="EMBL" id="JAMGBB010000001">
    <property type="protein sequence ID" value="MCL6739706.1"/>
    <property type="molecule type" value="Genomic_DNA"/>
</dbReference>
<comment type="caution">
    <text evidence="2">The sequence shown here is derived from an EMBL/GenBank/DDBJ whole genome shotgun (WGS) entry which is preliminary data.</text>
</comment>
<accession>A0ABT0S5P3</accession>
<keyword evidence="3" id="KW-1185">Reference proteome</keyword>
<dbReference type="Gene3D" id="3.10.450.50">
    <property type="match status" value="1"/>
</dbReference>
<name>A0ABT0S5P3_9SPHN</name>